<gene>
    <name evidence="6" type="ORF">F4695_000703</name>
</gene>
<evidence type="ECO:0000256" key="1">
    <source>
        <dbReference type="ARBA" id="ARBA00001947"/>
    </source>
</evidence>
<reference evidence="6 7" key="1">
    <citation type="submission" date="2020-08" db="EMBL/GenBank/DDBJ databases">
        <title>The Agave Microbiome: Exploring the role of microbial communities in plant adaptations to desert environments.</title>
        <authorList>
            <person name="Partida-Martinez L.P."/>
        </authorList>
    </citation>
    <scope>NUCLEOTIDE SEQUENCE [LARGE SCALE GENOMIC DNA]</scope>
    <source>
        <strain evidence="6 7">AS3.12</strain>
    </source>
</reference>
<dbReference type="GO" id="GO:0016811">
    <property type="term" value="F:hydrolase activity, acting on carbon-nitrogen (but not peptide) bonds, in linear amides"/>
    <property type="evidence" value="ECO:0007669"/>
    <property type="project" value="TreeGrafter"/>
</dbReference>
<proteinExistence type="inferred from homology"/>
<dbReference type="Proteomes" id="UP000585437">
    <property type="component" value="Unassembled WGS sequence"/>
</dbReference>
<dbReference type="InterPro" id="IPR003785">
    <property type="entry name" value="Creatininase/forma_Hydrolase"/>
</dbReference>
<comment type="cofactor">
    <cofactor evidence="1">
        <name>Zn(2+)</name>
        <dbReference type="ChEBI" id="CHEBI:29105"/>
    </cofactor>
</comment>
<dbReference type="InterPro" id="IPR024087">
    <property type="entry name" value="Creatininase-like_sf"/>
</dbReference>
<organism evidence="6 7">
    <name type="scientific">Rhizobium soli</name>
    <dbReference type="NCBI Taxonomy" id="424798"/>
    <lineage>
        <taxon>Bacteria</taxon>
        <taxon>Pseudomonadati</taxon>
        <taxon>Pseudomonadota</taxon>
        <taxon>Alphaproteobacteria</taxon>
        <taxon>Hyphomicrobiales</taxon>
        <taxon>Rhizobiaceae</taxon>
        <taxon>Rhizobium/Agrobacterium group</taxon>
        <taxon>Rhizobium</taxon>
    </lineage>
</organism>
<evidence type="ECO:0000256" key="2">
    <source>
        <dbReference type="ARBA" id="ARBA00022723"/>
    </source>
</evidence>
<dbReference type="SUPFAM" id="SSF102215">
    <property type="entry name" value="Creatininase"/>
    <property type="match status" value="1"/>
</dbReference>
<evidence type="ECO:0000256" key="5">
    <source>
        <dbReference type="ARBA" id="ARBA00024029"/>
    </source>
</evidence>
<evidence type="ECO:0000256" key="3">
    <source>
        <dbReference type="ARBA" id="ARBA00022801"/>
    </source>
</evidence>
<dbReference type="RefSeq" id="WP_184653839.1">
    <property type="nucleotide sequence ID" value="NZ_JACHBU010000001.1"/>
</dbReference>
<accession>A0A7X0JHS0</accession>
<dbReference type="EMBL" id="JACHBU010000001">
    <property type="protein sequence ID" value="MBB6507384.1"/>
    <property type="molecule type" value="Genomic_DNA"/>
</dbReference>
<protein>
    <submittedName>
        <fullName evidence="6">Creatinine amidohydrolase</fullName>
        <ecNumber evidence="6">3.5.2.10</ecNumber>
    </submittedName>
</protein>
<dbReference type="AlphaFoldDB" id="A0A7X0JHS0"/>
<dbReference type="PANTHER" id="PTHR35005">
    <property type="entry name" value="3-DEHYDRO-SCYLLO-INOSOSE HYDROLASE"/>
    <property type="match status" value="1"/>
</dbReference>
<dbReference type="Gene3D" id="3.40.50.10310">
    <property type="entry name" value="Creatininase"/>
    <property type="match status" value="1"/>
</dbReference>
<keyword evidence="7" id="KW-1185">Reference proteome</keyword>
<evidence type="ECO:0000313" key="7">
    <source>
        <dbReference type="Proteomes" id="UP000585437"/>
    </source>
</evidence>
<name>A0A7X0JHS0_9HYPH</name>
<dbReference type="GO" id="GO:0047789">
    <property type="term" value="F:creatininase activity"/>
    <property type="evidence" value="ECO:0007669"/>
    <property type="project" value="UniProtKB-EC"/>
</dbReference>
<dbReference type="PANTHER" id="PTHR35005:SF1">
    <property type="entry name" value="2-AMINO-5-FORMYLAMINO-6-RIBOSYLAMINOPYRIMIDIN-4(3H)-ONE 5'-MONOPHOSPHATE DEFORMYLASE"/>
    <property type="match status" value="1"/>
</dbReference>
<evidence type="ECO:0000256" key="4">
    <source>
        <dbReference type="ARBA" id="ARBA00022833"/>
    </source>
</evidence>
<keyword evidence="4" id="KW-0862">Zinc</keyword>
<comment type="caution">
    <text evidence="6">The sequence shown here is derived from an EMBL/GenBank/DDBJ whole genome shotgun (WGS) entry which is preliminary data.</text>
</comment>
<comment type="similarity">
    <text evidence="5">Belongs to the creatininase superfamily.</text>
</comment>
<keyword evidence="2" id="KW-0479">Metal-binding</keyword>
<dbReference type="GO" id="GO:0046872">
    <property type="term" value="F:metal ion binding"/>
    <property type="evidence" value="ECO:0007669"/>
    <property type="project" value="UniProtKB-KW"/>
</dbReference>
<dbReference type="GO" id="GO:0009231">
    <property type="term" value="P:riboflavin biosynthetic process"/>
    <property type="evidence" value="ECO:0007669"/>
    <property type="project" value="TreeGrafter"/>
</dbReference>
<sequence>MSFQFWQDLKTTDFAAIDQGRAVAVLPVGATEQHGPHLPLATDSILAERMAIEAAQRVEDADVYILPTIAYAKSDEHLSFPGTLTLDAATLLASLTQIGHSVARAGFRKMVFLNAHGGNVPVLQIAARSLRLETELFVVSAGWISMGFPPGLVSALEQRDGIHGGLVETAAMLHFRPDLVDMSEARNFVPASAAIADNNEVLRLLGPISVGWVAEDLHPAGVAGDAASATPEIGAAIVAHAAARYAKLLDEVAAHPGMAAIGTQPI</sequence>
<keyword evidence="3 6" id="KW-0378">Hydrolase</keyword>
<evidence type="ECO:0000313" key="6">
    <source>
        <dbReference type="EMBL" id="MBB6507384.1"/>
    </source>
</evidence>
<dbReference type="Pfam" id="PF02633">
    <property type="entry name" value="Creatininase"/>
    <property type="match status" value="1"/>
</dbReference>
<dbReference type="EC" id="3.5.2.10" evidence="6"/>